<feature type="region of interest" description="Disordered" evidence="1">
    <location>
        <begin position="1"/>
        <end position="24"/>
    </location>
</feature>
<comment type="caution">
    <text evidence="2">The sequence shown here is derived from an EMBL/GenBank/DDBJ whole genome shotgun (WGS) entry which is preliminary data.</text>
</comment>
<reference evidence="2" key="1">
    <citation type="submission" date="2023-03" db="EMBL/GenBank/DDBJ databases">
        <title>Massive genome expansion in bonnet fungi (Mycena s.s.) driven by repeated elements and novel gene families across ecological guilds.</title>
        <authorList>
            <consortium name="Lawrence Berkeley National Laboratory"/>
            <person name="Harder C.B."/>
            <person name="Miyauchi S."/>
            <person name="Viragh M."/>
            <person name="Kuo A."/>
            <person name="Thoen E."/>
            <person name="Andreopoulos B."/>
            <person name="Lu D."/>
            <person name="Skrede I."/>
            <person name="Drula E."/>
            <person name="Henrissat B."/>
            <person name="Morin E."/>
            <person name="Kohler A."/>
            <person name="Barry K."/>
            <person name="LaButti K."/>
            <person name="Morin E."/>
            <person name="Salamov A."/>
            <person name="Lipzen A."/>
            <person name="Mereny Z."/>
            <person name="Hegedus B."/>
            <person name="Baldrian P."/>
            <person name="Stursova M."/>
            <person name="Weitz H."/>
            <person name="Taylor A."/>
            <person name="Grigoriev I.V."/>
            <person name="Nagy L.G."/>
            <person name="Martin F."/>
            <person name="Kauserud H."/>
        </authorList>
    </citation>
    <scope>NUCLEOTIDE SEQUENCE</scope>
    <source>
        <strain evidence="2">CBHHK182m</strain>
    </source>
</reference>
<feature type="region of interest" description="Disordered" evidence="1">
    <location>
        <begin position="63"/>
        <end position="97"/>
    </location>
</feature>
<evidence type="ECO:0000313" key="2">
    <source>
        <dbReference type="EMBL" id="KAJ7729984.1"/>
    </source>
</evidence>
<name>A0AAD7MSG0_9AGAR</name>
<keyword evidence="3" id="KW-1185">Reference proteome</keyword>
<dbReference type="Proteomes" id="UP001215598">
    <property type="component" value="Unassembled WGS sequence"/>
</dbReference>
<proteinExistence type="predicted"/>
<evidence type="ECO:0000256" key="1">
    <source>
        <dbReference type="SAM" id="MobiDB-lite"/>
    </source>
</evidence>
<feature type="compositionally biased region" description="Basic residues" evidence="1">
    <location>
        <begin position="71"/>
        <end position="82"/>
    </location>
</feature>
<feature type="compositionally biased region" description="Basic residues" evidence="1">
    <location>
        <begin position="190"/>
        <end position="204"/>
    </location>
</feature>
<feature type="compositionally biased region" description="Low complexity" evidence="1">
    <location>
        <begin position="220"/>
        <end position="230"/>
    </location>
</feature>
<feature type="region of interest" description="Disordered" evidence="1">
    <location>
        <begin position="172"/>
        <end position="237"/>
    </location>
</feature>
<protein>
    <submittedName>
        <fullName evidence="2">Uncharacterized protein</fullName>
    </submittedName>
</protein>
<gene>
    <name evidence="2" type="ORF">B0H16DRAFT_1469851</name>
</gene>
<feature type="compositionally biased region" description="Basic and acidic residues" evidence="1">
    <location>
        <begin position="8"/>
        <end position="24"/>
    </location>
</feature>
<feature type="compositionally biased region" description="Basic residues" evidence="1">
    <location>
        <begin position="172"/>
        <end position="182"/>
    </location>
</feature>
<dbReference type="EMBL" id="JARKIB010000162">
    <property type="protein sequence ID" value="KAJ7729984.1"/>
    <property type="molecule type" value="Genomic_DNA"/>
</dbReference>
<dbReference type="AlphaFoldDB" id="A0AAD7MSG0"/>
<accession>A0AAD7MSG0</accession>
<sequence>MARAGGDLGEKKEKKGESEKGKKERAYLFALAGREARRAQQNTSTAPLESKIWDWNESSVRKDRKGVIKEGRKKGSGWRKKGGREDGGGGTGRCHNSSFLVSEQPRATDSPYPHPEMVVPAGAPVHLLLLTESGVRSARRCCKGHGLDGHNDMYTNAGRLQPSVSARAHQRCCRAAPSRRKTTANDPVSHRKRGTRVSQHRYAHPYRPTTSRTIDRGRASADTSAAADNNPGLVSRRFSARPDMHTRAPIRNLHNKRARPNLHQSPPLLTDPLPRCPLFPFAAPDPDPDPIPVCTPHRPATQMLTARKMRNAMHHRKLVAVPTPKPCYPTSTACEQVWHKRRAPPLLQARLRPAQG</sequence>
<evidence type="ECO:0000313" key="3">
    <source>
        <dbReference type="Proteomes" id="UP001215598"/>
    </source>
</evidence>
<organism evidence="2 3">
    <name type="scientific">Mycena metata</name>
    <dbReference type="NCBI Taxonomy" id="1033252"/>
    <lineage>
        <taxon>Eukaryota</taxon>
        <taxon>Fungi</taxon>
        <taxon>Dikarya</taxon>
        <taxon>Basidiomycota</taxon>
        <taxon>Agaricomycotina</taxon>
        <taxon>Agaricomycetes</taxon>
        <taxon>Agaricomycetidae</taxon>
        <taxon>Agaricales</taxon>
        <taxon>Marasmiineae</taxon>
        <taxon>Mycenaceae</taxon>
        <taxon>Mycena</taxon>
    </lineage>
</organism>